<evidence type="ECO:0000313" key="3">
    <source>
        <dbReference type="Proteomes" id="UP000823615"/>
    </source>
</evidence>
<dbReference type="InterPro" id="IPR050312">
    <property type="entry name" value="IolE/XylAMocC-like"/>
</dbReference>
<keyword evidence="2" id="KW-0413">Isomerase</keyword>
<dbReference type="Gene3D" id="3.20.20.150">
    <property type="entry name" value="Divalent-metal-dependent TIM barrel enzymes"/>
    <property type="match status" value="1"/>
</dbReference>
<dbReference type="EMBL" id="JADIMT010000108">
    <property type="protein sequence ID" value="MBO8437199.1"/>
    <property type="molecule type" value="Genomic_DNA"/>
</dbReference>
<dbReference type="SUPFAM" id="SSF51658">
    <property type="entry name" value="Xylose isomerase-like"/>
    <property type="match status" value="1"/>
</dbReference>
<protein>
    <submittedName>
        <fullName evidence="2">Sugar phosphate isomerase/epimerase</fullName>
    </submittedName>
</protein>
<dbReference type="GO" id="GO:0016853">
    <property type="term" value="F:isomerase activity"/>
    <property type="evidence" value="ECO:0007669"/>
    <property type="project" value="UniProtKB-KW"/>
</dbReference>
<proteinExistence type="predicted"/>
<gene>
    <name evidence="2" type="ORF">IAA97_09515</name>
</gene>
<reference evidence="2" key="2">
    <citation type="journal article" date="2021" name="PeerJ">
        <title>Extensive microbial diversity within the chicken gut microbiome revealed by metagenomics and culture.</title>
        <authorList>
            <person name="Gilroy R."/>
            <person name="Ravi A."/>
            <person name="Getino M."/>
            <person name="Pursley I."/>
            <person name="Horton D.L."/>
            <person name="Alikhan N.F."/>
            <person name="Baker D."/>
            <person name="Gharbi K."/>
            <person name="Hall N."/>
            <person name="Watson M."/>
            <person name="Adriaenssens E.M."/>
            <person name="Foster-Nyarko E."/>
            <person name="Jarju S."/>
            <person name="Secka A."/>
            <person name="Antonio M."/>
            <person name="Oren A."/>
            <person name="Chaudhuri R.R."/>
            <person name="La Ragione R."/>
            <person name="Hildebrand F."/>
            <person name="Pallen M.J."/>
        </authorList>
    </citation>
    <scope>NUCLEOTIDE SEQUENCE</scope>
    <source>
        <strain evidence="2">7293</strain>
    </source>
</reference>
<dbReference type="InterPro" id="IPR013022">
    <property type="entry name" value="Xyl_isomerase-like_TIM-brl"/>
</dbReference>
<dbReference type="InterPro" id="IPR036237">
    <property type="entry name" value="Xyl_isomerase-like_sf"/>
</dbReference>
<sequence length="292" mass="32822">MPRVGYRAHDFGSFANAEELGKRIESIRPSCIQLALNKVIPSAKRWQDWDEEYISSISGTLRKHGVEVAIIGCYINPINPDKESRKEEIRRFGKSLSLASAFGCPYVGTETGTIAPDGGFSIETSDPKNLEIFKESLEQMIELAEKYDAYIALEAVARNHTISTIERMADILSRYRTDRLKTIFDPVNLIPYTGIQEKDGVSLKVPSSEAEHSFVSEVLDLYGDRLVAIHCKDYYLDSKTGLKVGDIPALTGVFRWNDFAKELRERNIDVPWLLENHNPATVKETADTIAGY</sequence>
<reference evidence="2" key="1">
    <citation type="submission" date="2020-10" db="EMBL/GenBank/DDBJ databases">
        <authorList>
            <person name="Gilroy R."/>
        </authorList>
    </citation>
    <scope>NUCLEOTIDE SEQUENCE</scope>
    <source>
        <strain evidence="2">7293</strain>
    </source>
</reference>
<feature type="domain" description="Xylose isomerase-like TIM barrel" evidence="1">
    <location>
        <begin position="45"/>
        <end position="286"/>
    </location>
</feature>
<accession>A0A9D9E065</accession>
<comment type="caution">
    <text evidence="2">The sequence shown here is derived from an EMBL/GenBank/DDBJ whole genome shotgun (WGS) entry which is preliminary data.</text>
</comment>
<name>A0A9D9E065_9SPIO</name>
<dbReference type="Pfam" id="PF01261">
    <property type="entry name" value="AP_endonuc_2"/>
    <property type="match status" value="1"/>
</dbReference>
<dbReference type="AlphaFoldDB" id="A0A9D9E065"/>
<evidence type="ECO:0000259" key="1">
    <source>
        <dbReference type="Pfam" id="PF01261"/>
    </source>
</evidence>
<evidence type="ECO:0000313" key="2">
    <source>
        <dbReference type="EMBL" id="MBO8437199.1"/>
    </source>
</evidence>
<dbReference type="Proteomes" id="UP000823615">
    <property type="component" value="Unassembled WGS sequence"/>
</dbReference>
<organism evidence="2 3">
    <name type="scientific">Candidatus Ornithospirochaeta stercoripullorum</name>
    <dbReference type="NCBI Taxonomy" id="2840899"/>
    <lineage>
        <taxon>Bacteria</taxon>
        <taxon>Pseudomonadati</taxon>
        <taxon>Spirochaetota</taxon>
        <taxon>Spirochaetia</taxon>
        <taxon>Spirochaetales</taxon>
        <taxon>Spirochaetaceae</taxon>
        <taxon>Spirochaetaceae incertae sedis</taxon>
        <taxon>Candidatus Ornithospirochaeta</taxon>
    </lineage>
</organism>
<dbReference type="PANTHER" id="PTHR12110">
    <property type="entry name" value="HYDROXYPYRUVATE ISOMERASE"/>
    <property type="match status" value="1"/>
</dbReference>